<keyword evidence="2" id="KW-1185">Reference proteome</keyword>
<proteinExistence type="predicted"/>
<dbReference type="Proteomes" id="UP001195483">
    <property type="component" value="Unassembled WGS sequence"/>
</dbReference>
<evidence type="ECO:0000313" key="2">
    <source>
        <dbReference type="Proteomes" id="UP001195483"/>
    </source>
</evidence>
<reference evidence="1" key="1">
    <citation type="journal article" date="2021" name="Genome Biol. Evol.">
        <title>A High-Quality Reference Genome for a Parasitic Bivalve with Doubly Uniparental Inheritance (Bivalvia: Unionida).</title>
        <authorList>
            <person name="Smith C.H."/>
        </authorList>
    </citation>
    <scope>NUCLEOTIDE SEQUENCE</scope>
    <source>
        <strain evidence="1">CHS0354</strain>
    </source>
</reference>
<reference evidence="1" key="2">
    <citation type="journal article" date="2021" name="Genome Biol. Evol.">
        <title>Developing a high-quality reference genome for a parasitic bivalve with doubly uniparental inheritance (Bivalvia: Unionida).</title>
        <authorList>
            <person name="Smith C.H."/>
        </authorList>
    </citation>
    <scope>NUCLEOTIDE SEQUENCE</scope>
    <source>
        <strain evidence="1">CHS0354</strain>
        <tissue evidence="1">Mantle</tissue>
    </source>
</reference>
<sequence>MESIYIKVNRLMIGVKRQITSKISDDAVGREDAVRRKKVDGLRWSGQDSKLSPTNKFKAFSVLGNCCDFLKKLISI</sequence>
<dbReference type="AlphaFoldDB" id="A0AAE0SN59"/>
<dbReference type="EMBL" id="JAEAOA010000291">
    <property type="protein sequence ID" value="KAK3595010.1"/>
    <property type="molecule type" value="Genomic_DNA"/>
</dbReference>
<name>A0AAE0SN59_9BIVA</name>
<accession>A0AAE0SN59</accession>
<comment type="caution">
    <text evidence="1">The sequence shown here is derived from an EMBL/GenBank/DDBJ whole genome shotgun (WGS) entry which is preliminary data.</text>
</comment>
<organism evidence="1 2">
    <name type="scientific">Potamilus streckersoni</name>
    <dbReference type="NCBI Taxonomy" id="2493646"/>
    <lineage>
        <taxon>Eukaryota</taxon>
        <taxon>Metazoa</taxon>
        <taxon>Spiralia</taxon>
        <taxon>Lophotrochozoa</taxon>
        <taxon>Mollusca</taxon>
        <taxon>Bivalvia</taxon>
        <taxon>Autobranchia</taxon>
        <taxon>Heteroconchia</taxon>
        <taxon>Palaeoheterodonta</taxon>
        <taxon>Unionida</taxon>
        <taxon>Unionoidea</taxon>
        <taxon>Unionidae</taxon>
        <taxon>Ambleminae</taxon>
        <taxon>Lampsilini</taxon>
        <taxon>Potamilus</taxon>
    </lineage>
</organism>
<evidence type="ECO:0000313" key="1">
    <source>
        <dbReference type="EMBL" id="KAK3595010.1"/>
    </source>
</evidence>
<feature type="non-terminal residue" evidence="1">
    <location>
        <position position="76"/>
    </location>
</feature>
<gene>
    <name evidence="1" type="ORF">CHS0354_003738</name>
</gene>
<reference evidence="1" key="3">
    <citation type="submission" date="2023-05" db="EMBL/GenBank/DDBJ databases">
        <authorList>
            <person name="Smith C.H."/>
        </authorList>
    </citation>
    <scope>NUCLEOTIDE SEQUENCE</scope>
    <source>
        <strain evidence="1">CHS0354</strain>
        <tissue evidence="1">Mantle</tissue>
    </source>
</reference>
<protein>
    <submittedName>
        <fullName evidence="1">Uncharacterized protein</fullName>
    </submittedName>
</protein>